<accession>G9XNV1</accession>
<evidence type="ECO:0000259" key="11">
    <source>
        <dbReference type="Pfam" id="PF24894"/>
    </source>
</evidence>
<feature type="binding site" evidence="9">
    <location>
        <position position="218"/>
    </location>
    <ligand>
        <name>alpha-D-glucose 1-phosphate</name>
        <dbReference type="ChEBI" id="CHEBI:58601"/>
    </ligand>
</feature>
<organism evidence="12 13">
    <name type="scientific">Desulfitobacterium hafniense DP7</name>
    <dbReference type="NCBI Taxonomy" id="537010"/>
    <lineage>
        <taxon>Bacteria</taxon>
        <taxon>Bacillati</taxon>
        <taxon>Bacillota</taxon>
        <taxon>Clostridia</taxon>
        <taxon>Eubacteriales</taxon>
        <taxon>Desulfitobacteriaceae</taxon>
        <taxon>Desulfitobacterium</taxon>
    </lineage>
</organism>
<sequence length="425" mass="47809">MPIRFGGCAAAEWTKEAEWSEEKGGGIMRKKECIAMLLAGGQGSRLGCLTRNIPKPAVSFAGKYRIIDFSLSNCSNSNIDTVGVLTQYKPFALNTYINMGSAWDLNCLNGGIHILPPFVGEAQGSWYKGTANAIYQNMDFINFYNPEYILILSGDHIYQMDYYEMLSYHKQKHAEVTLSAIAVPWEEASRFGVMVTDAGGRIIRFEEKPPRPESNLASMGVYIFNWDVLKEALLEDERDRQSDHDFGKNVLPRLLQQGRRLYSYLFHGYWRDVGTIESYYNANMEVLQEERVDKFFELKQRVFSNEEILAPQHLGERAKIHNSLIGNGCTILGEVRDSVIASGVYVGEGSLIEQSILLPNSEIHEDVRLHKTILGENAIVRAHCRIGDKREGNPPQEGITVIGDHLHIPEGTIISEGENVRKDTA</sequence>
<dbReference type="GO" id="GO:0005524">
    <property type="term" value="F:ATP binding"/>
    <property type="evidence" value="ECO:0007669"/>
    <property type="project" value="UniProtKB-KW"/>
</dbReference>
<dbReference type="InterPro" id="IPR011004">
    <property type="entry name" value="Trimer_LpxA-like_sf"/>
</dbReference>
<comment type="catalytic activity">
    <reaction evidence="9">
        <text>alpha-D-glucose 1-phosphate + ATP + H(+) = ADP-alpha-D-glucose + diphosphate</text>
        <dbReference type="Rhea" id="RHEA:12120"/>
        <dbReference type="ChEBI" id="CHEBI:15378"/>
        <dbReference type="ChEBI" id="CHEBI:30616"/>
        <dbReference type="ChEBI" id="CHEBI:33019"/>
        <dbReference type="ChEBI" id="CHEBI:57498"/>
        <dbReference type="ChEBI" id="CHEBI:58601"/>
        <dbReference type="EC" id="2.7.7.27"/>
    </reaction>
</comment>
<feature type="site" description="Could play a key role in the communication between the regulatory and the substrate sites" evidence="9">
    <location>
        <position position="126"/>
    </location>
</feature>
<dbReference type="NCBIfam" id="TIGR02091">
    <property type="entry name" value="glgC"/>
    <property type="match status" value="1"/>
</dbReference>
<evidence type="ECO:0000256" key="6">
    <source>
        <dbReference type="ARBA" id="ARBA00022840"/>
    </source>
</evidence>
<dbReference type="Gene3D" id="3.90.550.10">
    <property type="entry name" value="Spore Coat Polysaccharide Biosynthesis Protein SpsA, Chain A"/>
    <property type="match status" value="1"/>
</dbReference>
<keyword evidence="3 9" id="KW-0808">Transferase</keyword>
<dbReference type="GO" id="GO:0005978">
    <property type="term" value="P:glycogen biosynthetic process"/>
    <property type="evidence" value="ECO:0007669"/>
    <property type="project" value="UniProtKB-UniRule"/>
</dbReference>
<dbReference type="Pfam" id="PF00483">
    <property type="entry name" value="NTP_transferase"/>
    <property type="match status" value="1"/>
</dbReference>
<dbReference type="InterPro" id="IPR056818">
    <property type="entry name" value="GlmU/GlgC-like_hexapep"/>
</dbReference>
<evidence type="ECO:0000256" key="9">
    <source>
        <dbReference type="HAMAP-Rule" id="MF_00624"/>
    </source>
</evidence>
<dbReference type="PROSITE" id="PS00810">
    <property type="entry name" value="ADP_GLC_PYROPHOSPH_3"/>
    <property type="match status" value="1"/>
</dbReference>
<proteinExistence type="inferred from homology"/>
<reference evidence="12 13" key="1">
    <citation type="submission" date="2011-08" db="EMBL/GenBank/DDBJ databases">
        <authorList>
            <person name="Weinstock G."/>
            <person name="Sodergren E."/>
            <person name="Clifton S."/>
            <person name="Fulton L."/>
            <person name="Fulton B."/>
            <person name="Courtney L."/>
            <person name="Fronick C."/>
            <person name="Harrison M."/>
            <person name="Strong C."/>
            <person name="Farmer C."/>
            <person name="Delahaunty K."/>
            <person name="Markovic C."/>
            <person name="Hall O."/>
            <person name="Minx P."/>
            <person name="Tomlinson C."/>
            <person name="Mitreva M."/>
            <person name="Hou S."/>
            <person name="Chen J."/>
            <person name="Wollam A."/>
            <person name="Pepin K.H."/>
            <person name="Johnson M."/>
            <person name="Bhonagiri V."/>
            <person name="Zhang X."/>
            <person name="Suruliraj S."/>
            <person name="Warren W."/>
            <person name="Chinwalla A."/>
            <person name="Mardis E.R."/>
            <person name="Wilson R.K."/>
        </authorList>
    </citation>
    <scope>NUCLEOTIDE SEQUENCE [LARGE SCALE GENOMIC DNA]</scope>
    <source>
        <strain evidence="12 13">DP7</strain>
    </source>
</reference>
<dbReference type="Pfam" id="PF24894">
    <property type="entry name" value="Hexapep_GlmU"/>
    <property type="match status" value="1"/>
</dbReference>
<dbReference type="CDD" id="cd04651">
    <property type="entry name" value="LbH_G1P_AT_C"/>
    <property type="match status" value="1"/>
</dbReference>
<dbReference type="SUPFAM" id="SSF51161">
    <property type="entry name" value="Trimeric LpxA-like enzymes"/>
    <property type="match status" value="1"/>
</dbReference>
<dbReference type="HAMAP" id="MF_00624">
    <property type="entry name" value="GlgC"/>
    <property type="match status" value="1"/>
</dbReference>
<dbReference type="PANTHER" id="PTHR43523:SF2">
    <property type="entry name" value="GLUCOSE-1-PHOSPHATE ADENYLYLTRANSFERASE"/>
    <property type="match status" value="1"/>
</dbReference>
<evidence type="ECO:0000256" key="4">
    <source>
        <dbReference type="ARBA" id="ARBA00022695"/>
    </source>
</evidence>
<evidence type="ECO:0000313" key="12">
    <source>
        <dbReference type="EMBL" id="EHL06597.1"/>
    </source>
</evidence>
<feature type="binding site" evidence="9">
    <location>
        <begin position="207"/>
        <end position="208"/>
    </location>
    <ligand>
        <name>alpha-D-glucose 1-phosphate</name>
        <dbReference type="ChEBI" id="CHEBI:58601"/>
    </ligand>
</feature>
<dbReference type="HOGENOM" id="CLU_029499_14_0_9"/>
<dbReference type="Proteomes" id="UP000004416">
    <property type="component" value="Unassembled WGS sequence"/>
</dbReference>
<name>G9XNV1_DESHA</name>
<dbReference type="InterPro" id="IPR005835">
    <property type="entry name" value="NTP_transferase_dom"/>
</dbReference>
<evidence type="ECO:0000256" key="5">
    <source>
        <dbReference type="ARBA" id="ARBA00022741"/>
    </source>
</evidence>
<keyword evidence="4 9" id="KW-0548">Nucleotidyltransferase</keyword>
<dbReference type="InterPro" id="IPR005836">
    <property type="entry name" value="ADP_Glu_pyroP_CS"/>
</dbReference>
<comment type="function">
    <text evidence="9">Involved in the biosynthesis of ADP-glucose, a building block required for the elongation reactions to produce glycogen. Catalyzes the reaction between ATP and alpha-D-glucose 1-phosphate (G1P) to produce pyrophosphate and ADP-Glc.</text>
</comment>
<evidence type="ECO:0000256" key="1">
    <source>
        <dbReference type="ARBA" id="ARBA00010443"/>
    </source>
</evidence>
<protein>
    <recommendedName>
        <fullName evidence="9">Glucose-1-phosphate adenylyltransferase</fullName>
        <ecNumber evidence="9">2.7.7.27</ecNumber>
    </recommendedName>
    <alternativeName>
        <fullName evidence="9">ADP-glucose pyrophosphorylase</fullName>
        <shortName evidence="9">ADPGlc PPase</shortName>
    </alternativeName>
    <alternativeName>
        <fullName evidence="9">ADP-glucose synthase</fullName>
    </alternativeName>
</protein>
<dbReference type="InterPro" id="IPR011831">
    <property type="entry name" value="ADP-Glc_PPase"/>
</dbReference>
<dbReference type="PROSITE" id="PS00809">
    <property type="entry name" value="ADP_GLC_PYROPHOSPH_2"/>
    <property type="match status" value="1"/>
</dbReference>
<evidence type="ECO:0000256" key="8">
    <source>
        <dbReference type="ARBA" id="ARBA00023277"/>
    </source>
</evidence>
<gene>
    <name evidence="9" type="primary">glgC</name>
    <name evidence="12" type="ORF">HMPREF0322_02646</name>
</gene>
<dbReference type="InterPro" id="IPR029044">
    <property type="entry name" value="Nucleotide-diphossugar_trans"/>
</dbReference>
<dbReference type="GO" id="GO:0008878">
    <property type="term" value="F:glucose-1-phosphate adenylyltransferase activity"/>
    <property type="evidence" value="ECO:0007669"/>
    <property type="project" value="UniProtKB-UniRule"/>
</dbReference>
<comment type="pathway">
    <text evidence="9">Glycan biosynthesis; glycogen biosynthesis.</text>
</comment>
<evidence type="ECO:0000256" key="3">
    <source>
        <dbReference type="ARBA" id="ARBA00022679"/>
    </source>
</evidence>
<evidence type="ECO:0000259" key="10">
    <source>
        <dbReference type="Pfam" id="PF00483"/>
    </source>
</evidence>
<keyword evidence="6 9" id="KW-0067">ATP-binding</keyword>
<evidence type="ECO:0000256" key="2">
    <source>
        <dbReference type="ARBA" id="ARBA00022600"/>
    </source>
</evidence>
<dbReference type="CDD" id="cd02508">
    <property type="entry name" value="ADP_Glucose_PP"/>
    <property type="match status" value="1"/>
</dbReference>
<dbReference type="NCBIfam" id="NF003670">
    <property type="entry name" value="PRK05293.1"/>
    <property type="match status" value="1"/>
</dbReference>
<evidence type="ECO:0000313" key="13">
    <source>
        <dbReference type="Proteomes" id="UP000004416"/>
    </source>
</evidence>
<dbReference type="SUPFAM" id="SSF53448">
    <property type="entry name" value="Nucleotide-diphospho-sugar transferases"/>
    <property type="match status" value="1"/>
</dbReference>
<dbReference type="EMBL" id="AFZX01000069">
    <property type="protein sequence ID" value="EHL06597.1"/>
    <property type="molecule type" value="Genomic_DNA"/>
</dbReference>
<dbReference type="UniPathway" id="UPA00164"/>
<keyword evidence="7 9" id="KW-0320">Glycogen biosynthesis</keyword>
<feature type="domain" description="Nucleotidyl transferase" evidence="10">
    <location>
        <begin position="35"/>
        <end position="288"/>
    </location>
</feature>
<comment type="subunit">
    <text evidence="9">Homotetramer.</text>
</comment>
<feature type="binding site" evidence="9">
    <location>
        <position position="192"/>
    </location>
    <ligand>
        <name>alpha-D-glucose 1-phosphate</name>
        <dbReference type="ChEBI" id="CHEBI:58601"/>
    </ligand>
</feature>
<comment type="similarity">
    <text evidence="1 9">Belongs to the bacterial/plant glucose-1-phosphate adenylyltransferase family.</text>
</comment>
<evidence type="ECO:0000256" key="7">
    <source>
        <dbReference type="ARBA" id="ARBA00023056"/>
    </source>
</evidence>
<dbReference type="InterPro" id="IPR023049">
    <property type="entry name" value="GlgC_bac"/>
</dbReference>
<dbReference type="PATRIC" id="fig|537010.4.peg.2479"/>
<dbReference type="EC" id="2.7.7.27" evidence="9"/>
<feature type="domain" description="Glucose-1-phosphate adenylyltransferase/Bifunctional protein GlmU-like C-terminal hexapeptide" evidence="11">
    <location>
        <begin position="314"/>
        <end position="391"/>
    </location>
</feature>
<keyword evidence="8 9" id="KW-0119">Carbohydrate metabolism</keyword>
<dbReference type="Gene3D" id="2.160.10.10">
    <property type="entry name" value="Hexapeptide repeat proteins"/>
    <property type="match status" value="1"/>
</dbReference>
<dbReference type="PANTHER" id="PTHR43523">
    <property type="entry name" value="GLUCOSE-1-PHOSPHATE ADENYLYLTRANSFERASE-RELATED"/>
    <property type="match status" value="1"/>
</dbReference>
<keyword evidence="2 9" id="KW-0321">Glycogen metabolism</keyword>
<feature type="site" description="Could play a key role in the communication between the regulatory and the substrate sites" evidence="9">
    <location>
        <position position="87"/>
    </location>
</feature>
<dbReference type="AlphaFoldDB" id="G9XNV1"/>
<feature type="binding site" evidence="9">
    <location>
        <position position="127"/>
    </location>
    <ligand>
        <name>alpha-D-glucose 1-phosphate</name>
        <dbReference type="ChEBI" id="CHEBI:58601"/>
    </ligand>
</feature>
<keyword evidence="5 9" id="KW-0547">Nucleotide-binding</keyword>
<comment type="caution">
    <text evidence="12">The sequence shown here is derived from an EMBL/GenBank/DDBJ whole genome shotgun (WGS) entry which is preliminary data.</text>
</comment>